<dbReference type="AlphaFoldDB" id="A0A6B8KJ75"/>
<dbReference type="OrthoDB" id="8563240at2"/>
<gene>
    <name evidence="1" type="ORF">H2LOC_019465</name>
</gene>
<dbReference type="EMBL" id="CP046052">
    <property type="protein sequence ID" value="QGM47677.1"/>
    <property type="molecule type" value="Genomic_DNA"/>
</dbReference>
<dbReference type="Proteomes" id="UP000309061">
    <property type="component" value="Chromosome"/>
</dbReference>
<evidence type="ECO:0000313" key="1">
    <source>
        <dbReference type="EMBL" id="QGM47677.1"/>
    </source>
</evidence>
<dbReference type="RefSeq" id="WP_136494332.1">
    <property type="nucleotide sequence ID" value="NZ_CP046052.1"/>
</dbReference>
<proteinExistence type="predicted"/>
<accession>A0A6B8KJ75</accession>
<dbReference type="KEGG" id="mhey:H2LOC_019465"/>
<organism evidence="1 2">
    <name type="scientific">Methylocystis heyeri</name>
    <dbReference type="NCBI Taxonomy" id="391905"/>
    <lineage>
        <taxon>Bacteria</taxon>
        <taxon>Pseudomonadati</taxon>
        <taxon>Pseudomonadota</taxon>
        <taxon>Alphaproteobacteria</taxon>
        <taxon>Hyphomicrobiales</taxon>
        <taxon>Methylocystaceae</taxon>
        <taxon>Methylocystis</taxon>
    </lineage>
</organism>
<name>A0A6B8KJ75_9HYPH</name>
<protein>
    <submittedName>
        <fullName evidence="1">Uncharacterized protein</fullName>
    </submittedName>
</protein>
<reference evidence="1 2" key="1">
    <citation type="submission" date="2019-11" db="EMBL/GenBank/DDBJ databases">
        <title>The genome sequence of Methylocystis heyeri.</title>
        <authorList>
            <person name="Oshkin I.Y."/>
            <person name="Miroshnikov K."/>
            <person name="Dedysh S.N."/>
        </authorList>
    </citation>
    <scope>NUCLEOTIDE SEQUENCE [LARGE SCALE GENOMIC DNA]</scope>
    <source>
        <strain evidence="1 2">H2</strain>
    </source>
</reference>
<keyword evidence="2" id="KW-1185">Reference proteome</keyword>
<evidence type="ECO:0000313" key="2">
    <source>
        <dbReference type="Proteomes" id="UP000309061"/>
    </source>
</evidence>
<sequence length="84" mass="9260">MSGTDSSSKGFFVDWDGKLRPIDQPGKGLRCEVDFKAKYVMVFNKYGGLDHESTWYPDEAAVQKAGIKIAYADVAAPIRISSID</sequence>